<dbReference type="PANTHER" id="PTHR10997">
    <property type="entry name" value="IMPORTIN-7, 8, 11"/>
    <property type="match status" value="1"/>
</dbReference>
<evidence type="ECO:0000256" key="1">
    <source>
        <dbReference type="ARBA" id="ARBA00004123"/>
    </source>
</evidence>
<dbReference type="InterPro" id="IPR001494">
    <property type="entry name" value="Importin-beta_N"/>
</dbReference>
<dbReference type="GO" id="GO:0005829">
    <property type="term" value="C:cytosol"/>
    <property type="evidence" value="ECO:0007669"/>
    <property type="project" value="TreeGrafter"/>
</dbReference>
<organism evidence="6 7">
    <name type="scientific">Prototheca wickerhamii</name>
    <dbReference type="NCBI Taxonomy" id="3111"/>
    <lineage>
        <taxon>Eukaryota</taxon>
        <taxon>Viridiplantae</taxon>
        <taxon>Chlorophyta</taxon>
        <taxon>core chlorophytes</taxon>
        <taxon>Trebouxiophyceae</taxon>
        <taxon>Chlorellales</taxon>
        <taxon>Chlorellaceae</taxon>
        <taxon>Prototheca</taxon>
    </lineage>
</organism>
<comment type="caution">
    <text evidence="6">The sequence shown here is derived from an EMBL/GenBank/DDBJ whole genome shotgun (WGS) entry which is preliminary data.</text>
</comment>
<accession>A0AAD9MJG7</accession>
<dbReference type="EMBL" id="JASFZW010000010">
    <property type="protein sequence ID" value="KAK2076515.1"/>
    <property type="molecule type" value="Genomic_DNA"/>
</dbReference>
<reference evidence="6" key="1">
    <citation type="submission" date="2021-01" db="EMBL/GenBank/DDBJ databases">
        <authorList>
            <person name="Eckstrom K.M.E."/>
        </authorList>
    </citation>
    <scope>NUCLEOTIDE SEQUENCE</scope>
    <source>
        <strain evidence="6">UVCC 0001</strain>
    </source>
</reference>
<evidence type="ECO:0000259" key="5">
    <source>
        <dbReference type="PROSITE" id="PS50166"/>
    </source>
</evidence>
<evidence type="ECO:0000313" key="7">
    <source>
        <dbReference type="Proteomes" id="UP001255856"/>
    </source>
</evidence>
<dbReference type="PANTHER" id="PTHR10997:SF7">
    <property type="entry name" value="IMPORTIN-11"/>
    <property type="match status" value="1"/>
</dbReference>
<dbReference type="PROSITE" id="PS50166">
    <property type="entry name" value="IMPORTIN_B_NT"/>
    <property type="match status" value="1"/>
</dbReference>
<dbReference type="Pfam" id="PF25758">
    <property type="entry name" value="TPR_IPO11"/>
    <property type="match status" value="1"/>
</dbReference>
<evidence type="ECO:0000256" key="4">
    <source>
        <dbReference type="ARBA" id="ARBA00023242"/>
    </source>
</evidence>
<evidence type="ECO:0000256" key="2">
    <source>
        <dbReference type="ARBA" id="ARBA00007991"/>
    </source>
</evidence>
<keyword evidence="4" id="KW-0539">Nucleus</keyword>
<dbReference type="GO" id="GO:0006606">
    <property type="term" value="P:protein import into nucleus"/>
    <property type="evidence" value="ECO:0007669"/>
    <property type="project" value="TreeGrafter"/>
</dbReference>
<dbReference type="InterPro" id="IPR016024">
    <property type="entry name" value="ARM-type_fold"/>
</dbReference>
<dbReference type="SUPFAM" id="SSF48371">
    <property type="entry name" value="ARM repeat"/>
    <property type="match status" value="1"/>
</dbReference>
<dbReference type="AlphaFoldDB" id="A0AAD9MJG7"/>
<comment type="subcellular location">
    <subcellularLocation>
        <location evidence="1">Nucleus</location>
    </subcellularLocation>
</comment>
<name>A0AAD9MJG7_PROWI</name>
<evidence type="ECO:0000313" key="6">
    <source>
        <dbReference type="EMBL" id="KAK2076515.1"/>
    </source>
</evidence>
<dbReference type="Gene3D" id="1.25.10.10">
    <property type="entry name" value="Leucine-rich Repeat Variant"/>
    <property type="match status" value="1"/>
</dbReference>
<comment type="similarity">
    <text evidence="2">Belongs to the importin beta family.</text>
</comment>
<gene>
    <name evidence="6" type="ORF">QBZ16_001041</name>
</gene>
<dbReference type="InterPro" id="IPR011989">
    <property type="entry name" value="ARM-like"/>
</dbReference>
<keyword evidence="3" id="KW-0813">Transport</keyword>
<dbReference type="Proteomes" id="UP001255856">
    <property type="component" value="Unassembled WGS sequence"/>
</dbReference>
<proteinExistence type="inferred from homology"/>
<dbReference type="GO" id="GO:0005635">
    <property type="term" value="C:nuclear envelope"/>
    <property type="evidence" value="ECO:0007669"/>
    <property type="project" value="TreeGrafter"/>
</dbReference>
<dbReference type="GO" id="GO:0031267">
    <property type="term" value="F:small GTPase binding"/>
    <property type="evidence" value="ECO:0007669"/>
    <property type="project" value="InterPro"/>
</dbReference>
<feature type="domain" description="Importin N-terminal" evidence="5">
    <location>
        <begin position="1"/>
        <end position="40"/>
    </location>
</feature>
<sequence>MAVLQLKNAVGKRWRKGLQGALSPEEKAHLRARLVSAIGELEDRRLAVQLGLTIARCARVDYPTEWPGLLAELWALVEGNHLGIQGRRALLVLHYVIKELASKRLAADQRVFEEASAALLPRVGARWAAETADLLAALQGRAQGPIDALFEAWYLELKSLRRLLAQGFPADARSLACPPAIVESLPVLIGALRAMAGSLSSAPAARGAVKLWKTILQLQERHPWSFWASGTLLPLMEWCVNWLAEVAPAAVQDDAPSALLRFPIIFLYQTTRCPSYRGASASLTLSLSARKQVSQQASMAAEVQPGLEAFWAQDGRRERVLRRLVAAYLPLSVAELEEWAADPEAFHHAALNVAWEESVHGCAEHLASALFEGQREALAPVAVELLRSVAAVDGSAAGQLAKEAVYRLAAVVAHELQDAVDFSAWLQAPGGLLADAAAPGAAGPQPVRRQALLLPSYWLGALKPPDRAALYERALEALQPSAVNDLAVRLAALVTLQALVEDWGFEEEAFAPCAPRCFEALAALLRDAAELDSQVQAFNLINTLIDRLADGAAPFAGGLLGLLPAVWAGPARGAPLLGMQLLGTVARLAHALGEAGSPGTYPVLVPALQAVLSPAGDDGLQTWLVALRAAPSADRSALSAVWPGTEHVAVGSQIAGAALLLGEAARLPGPGEARAGARARAPTAATSFFFAPESPHGAALGATLALWLRSVNDRGVALVAGALALAAQLADREEALAGPVAALLDRALVPEGAPGALGSPAFAAAICALSRVALRAGGSPLPLLRLLGSAERGAALLDAWVSRFDCVGRAGLRKLAAFGLATLLAAPLGAQVFSASLEAAAAHLTAAWFEVEESGPDGPLAPGAAAANPPTDHLFLDFLAPSSSHDEGAVVNSDDAAGEAGRRDALWRADPIRTVTLGAFVRQQLDAAAATHGHAVAQAALEAMDPTLREQLQRMLGAGGA</sequence>
<dbReference type="InterPro" id="IPR058669">
    <property type="entry name" value="TPR_IPO7/11-like"/>
</dbReference>
<evidence type="ECO:0000256" key="3">
    <source>
        <dbReference type="ARBA" id="ARBA00022448"/>
    </source>
</evidence>
<keyword evidence="7" id="KW-1185">Reference proteome</keyword>
<protein>
    <recommendedName>
        <fullName evidence="5">Importin N-terminal domain-containing protein</fullName>
    </recommendedName>
</protein>